<evidence type="ECO:0000313" key="3">
    <source>
        <dbReference type="Proteomes" id="UP000812031"/>
    </source>
</evidence>
<evidence type="ECO:0000256" key="1">
    <source>
        <dbReference type="SAM" id="SignalP"/>
    </source>
</evidence>
<name>A0ABS6XW57_9FLAO</name>
<sequence length="118" mass="13098">MKKFHILLIVVLGFFLIPTGAFACENDSGNHSCKKEISSKTEKKDCCDKNDNSKKECASKCGHSKCGCPSSSISFTVISEVNFINNTFDFSSEKQKFSNSETFISSGFYSIWLIPKIS</sequence>
<organism evidence="2 3">
    <name type="scientific">Flavobacterium taihuense</name>
    <dbReference type="NCBI Taxonomy" id="2857508"/>
    <lineage>
        <taxon>Bacteria</taxon>
        <taxon>Pseudomonadati</taxon>
        <taxon>Bacteroidota</taxon>
        <taxon>Flavobacteriia</taxon>
        <taxon>Flavobacteriales</taxon>
        <taxon>Flavobacteriaceae</taxon>
        <taxon>Flavobacterium</taxon>
    </lineage>
</organism>
<dbReference type="EMBL" id="JAHWYN010000006">
    <property type="protein sequence ID" value="MBW4360526.1"/>
    <property type="molecule type" value="Genomic_DNA"/>
</dbReference>
<evidence type="ECO:0000313" key="2">
    <source>
        <dbReference type="EMBL" id="MBW4360526.1"/>
    </source>
</evidence>
<dbReference type="RefSeq" id="WP_219317013.1">
    <property type="nucleotide sequence ID" value="NZ_JAHWYN010000006.1"/>
</dbReference>
<keyword evidence="1" id="KW-0732">Signal</keyword>
<dbReference type="PROSITE" id="PS51257">
    <property type="entry name" value="PROKAR_LIPOPROTEIN"/>
    <property type="match status" value="1"/>
</dbReference>
<dbReference type="Proteomes" id="UP000812031">
    <property type="component" value="Unassembled WGS sequence"/>
</dbReference>
<proteinExistence type="predicted"/>
<protein>
    <recommendedName>
        <fullName evidence="4">Lipoprotein</fullName>
    </recommendedName>
</protein>
<gene>
    <name evidence="2" type="ORF">KZH69_08510</name>
</gene>
<feature type="signal peptide" evidence="1">
    <location>
        <begin position="1"/>
        <end position="23"/>
    </location>
</feature>
<feature type="chain" id="PRO_5047173454" description="Lipoprotein" evidence="1">
    <location>
        <begin position="24"/>
        <end position="118"/>
    </location>
</feature>
<comment type="caution">
    <text evidence="2">The sequence shown here is derived from an EMBL/GenBank/DDBJ whole genome shotgun (WGS) entry which is preliminary data.</text>
</comment>
<accession>A0ABS6XW57</accession>
<reference evidence="2 3" key="1">
    <citation type="submission" date="2021-07" db="EMBL/GenBank/DDBJ databases">
        <title>Flavobacterium sp. nov. isolated from sediment on the Taihu Lake.</title>
        <authorList>
            <person name="Qu J.-H."/>
        </authorList>
    </citation>
    <scope>NUCLEOTIDE SEQUENCE [LARGE SCALE GENOMIC DNA]</scope>
    <source>
        <strain evidence="2 3">NAS39</strain>
    </source>
</reference>
<evidence type="ECO:0008006" key="4">
    <source>
        <dbReference type="Google" id="ProtNLM"/>
    </source>
</evidence>
<keyword evidence="3" id="KW-1185">Reference proteome</keyword>